<keyword evidence="7 8" id="KW-0862">Zinc</keyword>
<gene>
    <name evidence="8" type="primary">rnp4</name>
    <name evidence="9" type="ordered locus">Desmu_1122</name>
</gene>
<dbReference type="PIRSF" id="PIRSF004878">
    <property type="entry name" value="RNase_P_4"/>
    <property type="match status" value="1"/>
</dbReference>
<keyword evidence="6 8" id="KW-0378">Hydrolase</keyword>
<feature type="binding site" evidence="8">
    <location>
        <position position="91"/>
    </location>
    <ligand>
        <name>Zn(2+)</name>
        <dbReference type="ChEBI" id="CHEBI:29105"/>
    </ligand>
</feature>
<evidence type="ECO:0000256" key="2">
    <source>
        <dbReference type="ARBA" id="ARBA00022694"/>
    </source>
</evidence>
<evidence type="ECO:0000256" key="7">
    <source>
        <dbReference type="ARBA" id="ARBA00022833"/>
    </source>
</evidence>
<dbReference type="InterPro" id="IPR007175">
    <property type="entry name" value="Rpr2/Snm1/Rpp21"/>
</dbReference>
<organism evidence="9 10">
    <name type="scientific">Desulfurococcus mucosus (strain ATCC 35584 / DSM 2162 / JCM 9187 / O7/1)</name>
    <dbReference type="NCBI Taxonomy" id="765177"/>
    <lineage>
        <taxon>Archaea</taxon>
        <taxon>Thermoproteota</taxon>
        <taxon>Thermoprotei</taxon>
        <taxon>Desulfurococcales</taxon>
        <taxon>Desulfurococcaceae</taxon>
        <taxon>Desulfurococcus</taxon>
    </lineage>
</organism>
<comment type="subunit">
    <text evidence="8">Consists of a catalytic RNA component and at least 4-5 protein subunits.</text>
</comment>
<dbReference type="GO" id="GO:0008270">
    <property type="term" value="F:zinc ion binding"/>
    <property type="evidence" value="ECO:0007669"/>
    <property type="project" value="UniProtKB-UniRule"/>
</dbReference>
<evidence type="ECO:0000313" key="9">
    <source>
        <dbReference type="EMBL" id="ADV65424.1"/>
    </source>
</evidence>
<comment type="catalytic activity">
    <reaction evidence="8">
        <text>Endonucleolytic cleavage of RNA, removing 5'-extranucleotides from tRNA precursor.</text>
        <dbReference type="EC" id="3.1.26.5"/>
    </reaction>
</comment>
<evidence type="ECO:0000256" key="8">
    <source>
        <dbReference type="HAMAP-Rule" id="MF_00757"/>
    </source>
</evidence>
<dbReference type="HOGENOM" id="CLU_079140_3_1_2"/>
<dbReference type="GeneID" id="10153833"/>
<comment type="subcellular location">
    <subcellularLocation>
        <location evidence="8">Cytoplasm</location>
    </subcellularLocation>
</comment>
<dbReference type="Pfam" id="PF04032">
    <property type="entry name" value="Rpr2"/>
    <property type="match status" value="1"/>
</dbReference>
<dbReference type="KEGG" id="dmu:Desmu_1122"/>
<dbReference type="eggNOG" id="arCOG04345">
    <property type="taxonomic scope" value="Archaea"/>
</dbReference>
<evidence type="ECO:0000256" key="5">
    <source>
        <dbReference type="ARBA" id="ARBA00022759"/>
    </source>
</evidence>
<keyword evidence="3 8" id="KW-0540">Nuclease</keyword>
<keyword evidence="10" id="KW-1185">Reference proteome</keyword>
<comment type="similarity">
    <text evidence="8">Belongs to the eukaryotic/archaeal RNase P protein component 4 family.</text>
</comment>
<dbReference type="GO" id="GO:0030677">
    <property type="term" value="C:ribonuclease P complex"/>
    <property type="evidence" value="ECO:0007669"/>
    <property type="project" value="UniProtKB-UniRule"/>
</dbReference>
<sequence>MARSRYIREVARERMMLLYKYSLEEARRGDLGLARRYIEIMLRIAGKAGVRPPKYIRRGYCRRCHTPLIPGLTLSVRIRGRGKGSRVVYRCLECGWTRRFMIKASGRGSRRE</sequence>
<accession>E8RAB8</accession>
<dbReference type="InterPro" id="IPR016432">
    <property type="entry name" value="RNP4"/>
</dbReference>
<feature type="binding site" evidence="8">
    <location>
        <position position="64"/>
    </location>
    <ligand>
        <name>Zn(2+)</name>
        <dbReference type="ChEBI" id="CHEBI:29105"/>
    </ligand>
</feature>
<evidence type="ECO:0000313" key="10">
    <source>
        <dbReference type="Proteomes" id="UP000001068"/>
    </source>
</evidence>
<dbReference type="GO" id="GO:0005737">
    <property type="term" value="C:cytoplasm"/>
    <property type="evidence" value="ECO:0007669"/>
    <property type="project" value="UniProtKB-SubCell"/>
</dbReference>
<dbReference type="STRING" id="765177.Desmu_1122"/>
<keyword evidence="1 8" id="KW-0963">Cytoplasm</keyword>
<reference evidence="10" key="1">
    <citation type="submission" date="2010-11" db="EMBL/GenBank/DDBJ databases">
        <title>The complete genome of Desulfurococcus mucosus DSM 2162.</title>
        <authorList>
            <consortium name="US DOE Joint Genome Institute (JGI-PGF)"/>
            <person name="Lucas S."/>
            <person name="Copeland A."/>
            <person name="Lapidus A."/>
            <person name="Bruce D."/>
            <person name="Goodwin L."/>
            <person name="Pitluck S."/>
            <person name="Kyrpides N."/>
            <person name="Mavromatis K."/>
            <person name="Pagani I."/>
            <person name="Ivanova N."/>
            <person name="Ovchinnikova G."/>
            <person name="Chertkov O."/>
            <person name="Held B."/>
            <person name="Brettin T."/>
            <person name="Detter J.C."/>
            <person name="Tapia R."/>
            <person name="Han C."/>
            <person name="Land M."/>
            <person name="Hauser L."/>
            <person name="Markowitz V."/>
            <person name="Cheng J.-F."/>
            <person name="Hugenholtz P."/>
            <person name="Woyke T."/>
            <person name="Wu D."/>
            <person name="Wirth R."/>
            <person name="Bilek Y."/>
            <person name="Hader T."/>
            <person name="Klenk H.-P."/>
            <person name="Eisen J.A."/>
        </authorList>
    </citation>
    <scope>NUCLEOTIDE SEQUENCE [LARGE SCALE GENOMIC DNA]</scope>
    <source>
        <strain evidence="10">ATCC 35584 / DSM 2162 / JCM 9187 / O7/1</strain>
    </source>
</reference>
<dbReference type="PANTHER" id="PTHR14742:SF0">
    <property type="entry name" value="RIBONUCLEASE P PROTEIN SUBUNIT P21"/>
    <property type="match status" value="1"/>
</dbReference>
<dbReference type="GO" id="GO:0004526">
    <property type="term" value="F:ribonuclease P activity"/>
    <property type="evidence" value="ECO:0007669"/>
    <property type="project" value="UniProtKB-UniRule"/>
</dbReference>
<dbReference type="HAMAP" id="MF_00757">
    <property type="entry name" value="RNase_P_4"/>
    <property type="match status" value="1"/>
</dbReference>
<evidence type="ECO:0000256" key="6">
    <source>
        <dbReference type="ARBA" id="ARBA00022801"/>
    </source>
</evidence>
<evidence type="ECO:0000256" key="1">
    <source>
        <dbReference type="ARBA" id="ARBA00022490"/>
    </source>
</evidence>
<proteinExistence type="inferred from homology"/>
<dbReference type="AlphaFoldDB" id="E8RAB8"/>
<name>E8RAB8_DESM0</name>
<dbReference type="Gene3D" id="6.20.50.20">
    <property type="match status" value="1"/>
</dbReference>
<keyword evidence="5 8" id="KW-0255">Endonuclease</keyword>
<reference evidence="9 10" key="2">
    <citation type="journal article" date="2011" name="Stand. Genomic Sci.">
        <title>Complete genome sequence of Desulfurococcus mucosus type strain (O7/1).</title>
        <authorList>
            <person name="Wirth R."/>
            <person name="Chertkov O."/>
            <person name="Held B."/>
            <person name="Lapidus A."/>
            <person name="Nolan M."/>
            <person name="Lucas S."/>
            <person name="Hammon N."/>
            <person name="Deshpande S."/>
            <person name="Cheng J.F."/>
            <person name="Tapia R."/>
            <person name="Han C."/>
            <person name="Goodwin L."/>
            <person name="Pitluck S."/>
            <person name="Liolios K."/>
            <person name="Ioanna P."/>
            <person name="Ivanova N."/>
            <person name="Mavromatis K."/>
            <person name="Mikhailova N."/>
            <person name="Pati A."/>
            <person name="Chen A."/>
            <person name="Palaniappan K."/>
            <person name="Land M."/>
            <person name="Hauser L."/>
            <person name="Chang Y.J."/>
            <person name="Jeffries C.D."/>
            <person name="Bilek Y."/>
            <person name="Hader T."/>
            <person name="Rohde M."/>
            <person name="Spring S."/>
            <person name="Sikorski J."/>
            <person name="Goker M."/>
            <person name="Woyke T."/>
            <person name="Bristow J."/>
            <person name="Eisen J.A."/>
            <person name="Markowitz V."/>
            <person name="Hugenholtz P."/>
            <person name="Kyrpides N.C."/>
            <person name="Klenk H.P."/>
        </authorList>
    </citation>
    <scope>NUCLEOTIDE SEQUENCE [LARGE SCALE GENOMIC DNA]</scope>
    <source>
        <strain evidence="10">ATCC 35584 / DSM 2162 / JCM 9187 / O7/1</strain>
    </source>
</reference>
<dbReference type="Gene3D" id="1.20.5.420">
    <property type="entry name" value="Immunoglobulin FC, subunit C"/>
    <property type="match status" value="1"/>
</dbReference>
<evidence type="ECO:0000256" key="3">
    <source>
        <dbReference type="ARBA" id="ARBA00022722"/>
    </source>
</evidence>
<dbReference type="EMBL" id="CP002363">
    <property type="protein sequence ID" value="ADV65424.1"/>
    <property type="molecule type" value="Genomic_DNA"/>
</dbReference>
<feature type="binding site" evidence="8">
    <location>
        <position position="94"/>
    </location>
    <ligand>
        <name>Zn(2+)</name>
        <dbReference type="ChEBI" id="CHEBI:29105"/>
    </ligand>
</feature>
<comment type="function">
    <text evidence="8">Part of ribonuclease P, a protein complex that generates mature tRNA molecules by cleaving their 5'-ends.</text>
</comment>
<keyword evidence="4 8" id="KW-0479">Metal-binding</keyword>
<keyword evidence="2 8" id="KW-0819">tRNA processing</keyword>
<dbReference type="PANTHER" id="PTHR14742">
    <property type="entry name" value="RIBONUCLEASE P SUBUNIT P21"/>
    <property type="match status" value="1"/>
</dbReference>
<dbReference type="EC" id="3.1.26.5" evidence="8"/>
<dbReference type="RefSeq" id="WP_013562646.1">
    <property type="nucleotide sequence ID" value="NC_014961.1"/>
</dbReference>
<dbReference type="GO" id="GO:0001682">
    <property type="term" value="P:tRNA 5'-leader removal"/>
    <property type="evidence" value="ECO:0007669"/>
    <property type="project" value="UniProtKB-UniRule"/>
</dbReference>
<evidence type="ECO:0000256" key="4">
    <source>
        <dbReference type="ARBA" id="ARBA00022723"/>
    </source>
</evidence>
<comment type="cofactor">
    <cofactor evidence="8">
        <name>Zn(2+)</name>
        <dbReference type="ChEBI" id="CHEBI:29105"/>
    </cofactor>
    <text evidence="8">Binds 1 zinc ion per subunit.</text>
</comment>
<dbReference type="Proteomes" id="UP000001068">
    <property type="component" value="Chromosome"/>
</dbReference>
<protein>
    <recommendedName>
        <fullName evidence="8">Ribonuclease P protein component 4</fullName>
        <shortName evidence="8">RNase P component 4</shortName>
        <ecNumber evidence="8">3.1.26.5</ecNumber>
    </recommendedName>
    <alternativeName>
        <fullName evidence="8">Rpp21</fullName>
    </alternativeName>
</protein>
<feature type="binding site" evidence="8">
    <location>
        <position position="61"/>
    </location>
    <ligand>
        <name>Zn(2+)</name>
        <dbReference type="ChEBI" id="CHEBI:29105"/>
    </ligand>
</feature>